<dbReference type="OrthoDB" id="7881929at2759"/>
<organism evidence="1 2">
    <name type="scientific">Allacma fusca</name>
    <dbReference type="NCBI Taxonomy" id="39272"/>
    <lineage>
        <taxon>Eukaryota</taxon>
        <taxon>Metazoa</taxon>
        <taxon>Ecdysozoa</taxon>
        <taxon>Arthropoda</taxon>
        <taxon>Hexapoda</taxon>
        <taxon>Collembola</taxon>
        <taxon>Symphypleona</taxon>
        <taxon>Sminthuridae</taxon>
        <taxon>Allacma</taxon>
    </lineage>
</organism>
<dbReference type="EMBL" id="CAJVCH010123417">
    <property type="protein sequence ID" value="CAG7725537.1"/>
    <property type="molecule type" value="Genomic_DNA"/>
</dbReference>
<accession>A0A8J2NTI8</accession>
<keyword evidence="2" id="KW-1185">Reference proteome</keyword>
<proteinExistence type="predicted"/>
<feature type="non-terminal residue" evidence="1">
    <location>
        <position position="1"/>
    </location>
</feature>
<evidence type="ECO:0000313" key="2">
    <source>
        <dbReference type="Proteomes" id="UP000708208"/>
    </source>
</evidence>
<sequence>MALCLLCERDGGPLPKLVTCKGHSTSGLISHLSTKHQVLVKDPNSGNRAAGQQFIVKKNLHSKGLVTDLFEPLLSMNSLIALLVAEDGISFRRIAKSTALRRLFRSEFGSLPKSHVTVRRRFMKYAESIKKEK</sequence>
<evidence type="ECO:0000313" key="1">
    <source>
        <dbReference type="EMBL" id="CAG7725537.1"/>
    </source>
</evidence>
<dbReference type="AlphaFoldDB" id="A0A8J2NTI8"/>
<gene>
    <name evidence="1" type="ORF">AFUS01_LOCUS14491</name>
</gene>
<name>A0A8J2NTI8_9HEXA</name>
<protein>
    <submittedName>
        <fullName evidence="1">Uncharacterized protein</fullName>
    </submittedName>
</protein>
<dbReference type="Proteomes" id="UP000708208">
    <property type="component" value="Unassembled WGS sequence"/>
</dbReference>
<comment type="caution">
    <text evidence="1">The sequence shown here is derived from an EMBL/GenBank/DDBJ whole genome shotgun (WGS) entry which is preliminary data.</text>
</comment>
<reference evidence="1" key="1">
    <citation type="submission" date="2021-06" db="EMBL/GenBank/DDBJ databases">
        <authorList>
            <person name="Hodson N. C."/>
            <person name="Mongue J. A."/>
            <person name="Jaron S. K."/>
        </authorList>
    </citation>
    <scope>NUCLEOTIDE SEQUENCE</scope>
</reference>